<evidence type="ECO:0000259" key="8">
    <source>
        <dbReference type="Pfam" id="PF00814"/>
    </source>
</evidence>
<sequence>MKAFLGIDTSCYTTSLCVVDEKFQILADARKILKVPSGERGLSQANMIYQHTRNLPELFERLQPIFQQYELAGVGVTGQPRRRPESYMPAFLPGLGYARSIAAMLGIRVYIISHQENHMLAVLRAVGNIATAPFFALHVSGGTTELLHVRPDAQGLEITCIGGTSDLSAGQFIDRVGVALQLPFPAGVHVERLAAAEASTVVGAPVFCKDGYISFSGPESQVQRDIQAKKRTPSGCCSHTLATVWRGLEQLLDTAAAQHMTQLVAAGGVMANGYLRRQMAKYCQERQVRLLLAPPGYSTDNGAGAAFWAAWRERS</sequence>
<dbReference type="Proteomes" id="UP000004018">
    <property type="component" value="Unassembled WGS sequence"/>
</dbReference>
<evidence type="ECO:0000256" key="5">
    <source>
        <dbReference type="ARBA" id="ARBA00023004"/>
    </source>
</evidence>
<keyword evidence="3" id="KW-0819">tRNA processing</keyword>
<comment type="catalytic activity">
    <reaction evidence="7">
        <text>L-threonylcarbamoyladenylate + adenosine(37) in tRNA = N(6)-L-threonylcarbamoyladenosine(37) in tRNA + AMP + H(+)</text>
        <dbReference type="Rhea" id="RHEA:37059"/>
        <dbReference type="Rhea" id="RHEA-COMP:10162"/>
        <dbReference type="Rhea" id="RHEA-COMP:10163"/>
        <dbReference type="ChEBI" id="CHEBI:15378"/>
        <dbReference type="ChEBI" id="CHEBI:73682"/>
        <dbReference type="ChEBI" id="CHEBI:74411"/>
        <dbReference type="ChEBI" id="CHEBI:74418"/>
        <dbReference type="ChEBI" id="CHEBI:456215"/>
        <dbReference type="EC" id="2.3.1.234"/>
    </reaction>
</comment>
<keyword evidence="5" id="KW-0408">Iron</keyword>
<evidence type="ECO:0000313" key="9">
    <source>
        <dbReference type="EMBL" id="EGL40909.1"/>
    </source>
</evidence>
<evidence type="ECO:0000256" key="6">
    <source>
        <dbReference type="ARBA" id="ARBA00023315"/>
    </source>
</evidence>
<dbReference type="PANTHER" id="PTHR11735">
    <property type="entry name" value="TRNA N6-ADENOSINE THREONYLCARBAMOYLTRANSFERASE"/>
    <property type="match status" value="1"/>
</dbReference>
<dbReference type="InterPro" id="IPR017861">
    <property type="entry name" value="KAE1/TsaD"/>
</dbReference>
<evidence type="ECO:0000256" key="1">
    <source>
        <dbReference type="ARBA" id="ARBA00012156"/>
    </source>
</evidence>
<organism evidence="9 10">
    <name type="scientific">Megasphaera lornae</name>
    <dbReference type="NCBI Taxonomy" id="1000568"/>
    <lineage>
        <taxon>Bacteria</taxon>
        <taxon>Bacillati</taxon>
        <taxon>Bacillota</taxon>
        <taxon>Negativicutes</taxon>
        <taxon>Veillonellales</taxon>
        <taxon>Veillonellaceae</taxon>
        <taxon>Megasphaera</taxon>
    </lineage>
</organism>
<dbReference type="RefSeq" id="WP_007390940.1">
    <property type="nucleotide sequence ID" value="NZ_AFIJ01000020.1"/>
</dbReference>
<dbReference type="SUPFAM" id="SSF53067">
    <property type="entry name" value="Actin-like ATPase domain"/>
    <property type="match status" value="1"/>
</dbReference>
<dbReference type="EMBL" id="AFIJ01000020">
    <property type="protein sequence ID" value="EGL40909.1"/>
    <property type="molecule type" value="Genomic_DNA"/>
</dbReference>
<accession>A0ABN0D0K2</accession>
<feature type="domain" description="Gcp-like" evidence="8">
    <location>
        <begin position="92"/>
        <end position="306"/>
    </location>
</feature>
<evidence type="ECO:0000256" key="4">
    <source>
        <dbReference type="ARBA" id="ARBA00022723"/>
    </source>
</evidence>
<evidence type="ECO:0000256" key="3">
    <source>
        <dbReference type="ARBA" id="ARBA00022694"/>
    </source>
</evidence>
<evidence type="ECO:0000256" key="2">
    <source>
        <dbReference type="ARBA" id="ARBA00022679"/>
    </source>
</evidence>
<proteinExistence type="predicted"/>
<dbReference type="InterPro" id="IPR000905">
    <property type="entry name" value="Gcp-like_dom"/>
</dbReference>
<protein>
    <recommendedName>
        <fullName evidence="1">N(6)-L-threonylcarbamoyladenine synthase</fullName>
        <ecNumber evidence="1">2.3.1.234</ecNumber>
    </recommendedName>
</protein>
<dbReference type="Pfam" id="PF00814">
    <property type="entry name" value="TsaD"/>
    <property type="match status" value="1"/>
</dbReference>
<keyword evidence="2" id="KW-0808">Transferase</keyword>
<dbReference type="Gene3D" id="3.30.420.40">
    <property type="match status" value="2"/>
</dbReference>
<dbReference type="PANTHER" id="PTHR11735:SF6">
    <property type="entry name" value="TRNA N6-ADENOSINE THREONYLCARBAMOYLTRANSFERASE, MITOCHONDRIAL"/>
    <property type="match status" value="1"/>
</dbReference>
<gene>
    <name evidence="9" type="ORF">HMPREF1039_1056</name>
</gene>
<evidence type="ECO:0000313" key="10">
    <source>
        <dbReference type="Proteomes" id="UP000004018"/>
    </source>
</evidence>
<name>A0ABN0D0K2_9FIRM</name>
<keyword evidence="4" id="KW-0479">Metal-binding</keyword>
<evidence type="ECO:0000256" key="7">
    <source>
        <dbReference type="ARBA" id="ARBA00048117"/>
    </source>
</evidence>
<comment type="caution">
    <text evidence="9">The sequence shown here is derived from an EMBL/GenBank/DDBJ whole genome shotgun (WGS) entry which is preliminary data.</text>
</comment>
<keyword evidence="6" id="KW-0012">Acyltransferase</keyword>
<dbReference type="EC" id="2.3.1.234" evidence="1"/>
<keyword evidence="10" id="KW-1185">Reference proteome</keyword>
<dbReference type="PRINTS" id="PR00789">
    <property type="entry name" value="OSIALOPTASE"/>
</dbReference>
<reference evidence="9 10" key="1">
    <citation type="submission" date="2011-04" db="EMBL/GenBank/DDBJ databases">
        <authorList>
            <person name="Harkins D.M."/>
            <person name="Madupu R."/>
            <person name="Durkin A.S."/>
            <person name="Torralba M."/>
            <person name="Methe B."/>
            <person name="Sutton G.G."/>
            <person name="Nelson K.E."/>
        </authorList>
    </citation>
    <scope>NUCLEOTIDE SEQUENCE [LARGE SCALE GENOMIC DNA]</scope>
    <source>
        <strain evidence="9 10">UPII 199-6</strain>
    </source>
</reference>
<dbReference type="InterPro" id="IPR043129">
    <property type="entry name" value="ATPase_NBD"/>
</dbReference>